<reference evidence="1 2" key="1">
    <citation type="submission" date="2023-04" db="EMBL/GenBank/DDBJ databases">
        <title>A novel bacteria isolated from coastal sediment.</title>
        <authorList>
            <person name="Liu X.-J."/>
            <person name="Du Z.-J."/>
        </authorList>
    </citation>
    <scope>NUCLEOTIDE SEQUENCE [LARGE SCALE GENOMIC DNA]</scope>
    <source>
        <strain evidence="1 2">SDUM461004</strain>
    </source>
</reference>
<gene>
    <name evidence="1" type="ORF">QEH59_09190</name>
</gene>
<dbReference type="Proteomes" id="UP001243717">
    <property type="component" value="Unassembled WGS sequence"/>
</dbReference>
<comment type="caution">
    <text evidence="1">The sequence shown here is derived from an EMBL/GenBank/DDBJ whole genome shotgun (WGS) entry which is preliminary data.</text>
</comment>
<evidence type="ECO:0000313" key="2">
    <source>
        <dbReference type="Proteomes" id="UP001243717"/>
    </source>
</evidence>
<proteinExistence type="predicted"/>
<protein>
    <submittedName>
        <fullName evidence="1">Uncharacterized protein</fullName>
    </submittedName>
</protein>
<keyword evidence="2" id="KW-1185">Reference proteome</keyword>
<dbReference type="EMBL" id="JARXIC010000012">
    <property type="protein sequence ID" value="MDQ8194599.1"/>
    <property type="molecule type" value="Genomic_DNA"/>
</dbReference>
<evidence type="ECO:0000313" key="1">
    <source>
        <dbReference type="EMBL" id="MDQ8194599.1"/>
    </source>
</evidence>
<accession>A0ABU1AIY5</accession>
<sequence length="67" mass="7657">MHVTSDYFRCRAQRATYMPEPSTLFAQSSCAADNISASNPPVPLIPSRRTLRDLENLYKNDRQNRIA</sequence>
<name>A0ABU1AIY5_9BACT</name>
<organism evidence="1 2">
    <name type="scientific">Thalassobacterium sedimentorum</name>
    <dbReference type="NCBI Taxonomy" id="3041258"/>
    <lineage>
        <taxon>Bacteria</taxon>
        <taxon>Pseudomonadati</taxon>
        <taxon>Verrucomicrobiota</taxon>
        <taxon>Opitutia</taxon>
        <taxon>Puniceicoccales</taxon>
        <taxon>Coraliomargaritaceae</taxon>
        <taxon>Thalassobacterium</taxon>
    </lineage>
</organism>